<gene>
    <name evidence="1" type="ORF">JOB18_032382</name>
</gene>
<dbReference type="Proteomes" id="UP000693946">
    <property type="component" value="Linkage Group LG4"/>
</dbReference>
<organism evidence="1 2">
    <name type="scientific">Solea senegalensis</name>
    <name type="common">Senegalese sole</name>
    <dbReference type="NCBI Taxonomy" id="28829"/>
    <lineage>
        <taxon>Eukaryota</taxon>
        <taxon>Metazoa</taxon>
        <taxon>Chordata</taxon>
        <taxon>Craniata</taxon>
        <taxon>Vertebrata</taxon>
        <taxon>Euteleostomi</taxon>
        <taxon>Actinopterygii</taxon>
        <taxon>Neopterygii</taxon>
        <taxon>Teleostei</taxon>
        <taxon>Neoteleostei</taxon>
        <taxon>Acanthomorphata</taxon>
        <taxon>Carangaria</taxon>
        <taxon>Pleuronectiformes</taxon>
        <taxon>Pleuronectoidei</taxon>
        <taxon>Soleidae</taxon>
        <taxon>Solea</taxon>
    </lineage>
</organism>
<protein>
    <recommendedName>
        <fullName evidence="3">DUF5641 domain-containing protein</fullName>
    </recommendedName>
</protein>
<dbReference type="EMBL" id="JAGKHQ010000016">
    <property type="protein sequence ID" value="KAG7494530.1"/>
    <property type="molecule type" value="Genomic_DNA"/>
</dbReference>
<evidence type="ECO:0000313" key="1">
    <source>
        <dbReference type="EMBL" id="KAG7494530.1"/>
    </source>
</evidence>
<sequence length="60" mass="7014">MRLTQWQVPQLHSQGSVIDAQCVPHQWELNQVFILRDHSSRLSCIRKYSDSGTDCTREDL</sequence>
<evidence type="ECO:0008006" key="3">
    <source>
        <dbReference type="Google" id="ProtNLM"/>
    </source>
</evidence>
<evidence type="ECO:0000313" key="2">
    <source>
        <dbReference type="Proteomes" id="UP000693946"/>
    </source>
</evidence>
<comment type="caution">
    <text evidence="1">The sequence shown here is derived from an EMBL/GenBank/DDBJ whole genome shotgun (WGS) entry which is preliminary data.</text>
</comment>
<accession>A0AAV6QP98</accession>
<reference evidence="1 2" key="1">
    <citation type="journal article" date="2021" name="Sci. Rep.">
        <title>Chromosome anchoring in Senegalese sole (Solea senegalensis) reveals sex-associated markers and genome rearrangements in flatfish.</title>
        <authorList>
            <person name="Guerrero-Cozar I."/>
            <person name="Gomez-Garrido J."/>
            <person name="Berbel C."/>
            <person name="Martinez-Blanch J.F."/>
            <person name="Alioto T."/>
            <person name="Claros M.G."/>
            <person name="Gagnaire P.A."/>
            <person name="Manchado M."/>
        </authorList>
    </citation>
    <scope>NUCLEOTIDE SEQUENCE [LARGE SCALE GENOMIC DNA]</scope>
    <source>
        <strain evidence="1">Sse05_10M</strain>
    </source>
</reference>
<keyword evidence="2" id="KW-1185">Reference proteome</keyword>
<name>A0AAV6QP98_SOLSE</name>
<dbReference type="AlphaFoldDB" id="A0AAV6QP98"/>
<proteinExistence type="predicted"/>